<sequence length="72" mass="8036">MPRPRATISRKHGYRGELNLGVNGLPMQQEKAVSVAVVDERVNRVVTAANRAYHNCVTFPISYKEKDGVKVL</sequence>
<dbReference type="EMBL" id="CM042022">
    <property type="protein sequence ID" value="KAI3816463.1"/>
    <property type="molecule type" value="Genomic_DNA"/>
</dbReference>
<reference evidence="1 2" key="2">
    <citation type="journal article" date="2022" name="Mol. Ecol. Resour.">
        <title>The genomes of chicory, endive, great burdock and yacon provide insights into Asteraceae paleo-polyploidization history and plant inulin production.</title>
        <authorList>
            <person name="Fan W."/>
            <person name="Wang S."/>
            <person name="Wang H."/>
            <person name="Wang A."/>
            <person name="Jiang F."/>
            <person name="Liu H."/>
            <person name="Zhao H."/>
            <person name="Xu D."/>
            <person name="Zhang Y."/>
        </authorList>
    </citation>
    <scope>NUCLEOTIDE SEQUENCE [LARGE SCALE GENOMIC DNA]</scope>
    <source>
        <strain evidence="2">cv. Yunnan</strain>
        <tissue evidence="1">Leaves</tissue>
    </source>
</reference>
<name>A0ACB9J939_9ASTR</name>
<keyword evidence="2" id="KW-1185">Reference proteome</keyword>
<evidence type="ECO:0000313" key="1">
    <source>
        <dbReference type="EMBL" id="KAI3816463.1"/>
    </source>
</evidence>
<evidence type="ECO:0000313" key="2">
    <source>
        <dbReference type="Proteomes" id="UP001056120"/>
    </source>
</evidence>
<reference evidence="2" key="1">
    <citation type="journal article" date="2022" name="Mol. Ecol. Resour.">
        <title>The genomes of chicory, endive, great burdock and yacon provide insights into Asteraceae palaeo-polyploidization history and plant inulin production.</title>
        <authorList>
            <person name="Fan W."/>
            <person name="Wang S."/>
            <person name="Wang H."/>
            <person name="Wang A."/>
            <person name="Jiang F."/>
            <person name="Liu H."/>
            <person name="Zhao H."/>
            <person name="Xu D."/>
            <person name="Zhang Y."/>
        </authorList>
    </citation>
    <scope>NUCLEOTIDE SEQUENCE [LARGE SCALE GENOMIC DNA]</scope>
    <source>
        <strain evidence="2">cv. Yunnan</strain>
    </source>
</reference>
<dbReference type="Proteomes" id="UP001056120">
    <property type="component" value="Linkage Group LG05"/>
</dbReference>
<protein>
    <submittedName>
        <fullName evidence="1">Uncharacterized protein</fullName>
    </submittedName>
</protein>
<accession>A0ACB9J939</accession>
<organism evidence="1 2">
    <name type="scientific">Smallanthus sonchifolius</name>
    <dbReference type="NCBI Taxonomy" id="185202"/>
    <lineage>
        <taxon>Eukaryota</taxon>
        <taxon>Viridiplantae</taxon>
        <taxon>Streptophyta</taxon>
        <taxon>Embryophyta</taxon>
        <taxon>Tracheophyta</taxon>
        <taxon>Spermatophyta</taxon>
        <taxon>Magnoliopsida</taxon>
        <taxon>eudicotyledons</taxon>
        <taxon>Gunneridae</taxon>
        <taxon>Pentapetalae</taxon>
        <taxon>asterids</taxon>
        <taxon>campanulids</taxon>
        <taxon>Asterales</taxon>
        <taxon>Asteraceae</taxon>
        <taxon>Asteroideae</taxon>
        <taxon>Heliantheae alliance</taxon>
        <taxon>Millerieae</taxon>
        <taxon>Smallanthus</taxon>
    </lineage>
</organism>
<comment type="caution">
    <text evidence="1">The sequence shown here is derived from an EMBL/GenBank/DDBJ whole genome shotgun (WGS) entry which is preliminary data.</text>
</comment>
<gene>
    <name evidence="1" type="ORF">L1987_16161</name>
</gene>
<proteinExistence type="predicted"/>